<accession>A0A821RM30</accession>
<evidence type="ECO:0000313" key="2">
    <source>
        <dbReference type="EMBL" id="CAF4841964.1"/>
    </source>
</evidence>
<dbReference type="EMBL" id="CAJOBS010002990">
    <property type="protein sequence ID" value="CAF4841964.1"/>
    <property type="molecule type" value="Genomic_DNA"/>
</dbReference>
<organism evidence="2 3">
    <name type="scientific">Rotaria socialis</name>
    <dbReference type="NCBI Taxonomy" id="392032"/>
    <lineage>
        <taxon>Eukaryota</taxon>
        <taxon>Metazoa</taxon>
        <taxon>Spiralia</taxon>
        <taxon>Gnathifera</taxon>
        <taxon>Rotifera</taxon>
        <taxon>Eurotatoria</taxon>
        <taxon>Bdelloidea</taxon>
        <taxon>Philodinida</taxon>
        <taxon>Philodinidae</taxon>
        <taxon>Rotaria</taxon>
    </lineage>
</organism>
<comment type="caution">
    <text evidence="2">The sequence shown here is derived from an EMBL/GenBank/DDBJ whole genome shotgun (WGS) entry which is preliminary data.</text>
</comment>
<evidence type="ECO:0000256" key="1">
    <source>
        <dbReference type="SAM" id="MobiDB-lite"/>
    </source>
</evidence>
<reference evidence="2" key="1">
    <citation type="submission" date="2021-02" db="EMBL/GenBank/DDBJ databases">
        <authorList>
            <person name="Nowell W R."/>
        </authorList>
    </citation>
    <scope>NUCLEOTIDE SEQUENCE</scope>
</reference>
<sequence>QNRRQIQTSNLEPNEHKLSTHAVNRGATLLDEE</sequence>
<feature type="compositionally biased region" description="Polar residues" evidence="1">
    <location>
        <begin position="1"/>
        <end position="12"/>
    </location>
</feature>
<proteinExistence type="predicted"/>
<protein>
    <submittedName>
        <fullName evidence="2">Uncharacterized protein</fullName>
    </submittedName>
</protein>
<feature type="region of interest" description="Disordered" evidence="1">
    <location>
        <begin position="1"/>
        <end position="33"/>
    </location>
</feature>
<dbReference type="Proteomes" id="UP000663838">
    <property type="component" value="Unassembled WGS sequence"/>
</dbReference>
<feature type="non-terminal residue" evidence="2">
    <location>
        <position position="1"/>
    </location>
</feature>
<gene>
    <name evidence="2" type="ORF">TOA249_LOCUS26146</name>
</gene>
<name>A0A821RM30_9BILA</name>
<evidence type="ECO:0000313" key="3">
    <source>
        <dbReference type="Proteomes" id="UP000663838"/>
    </source>
</evidence>
<dbReference type="AlphaFoldDB" id="A0A821RM30"/>